<dbReference type="Pfam" id="PF00563">
    <property type="entry name" value="EAL"/>
    <property type="match status" value="1"/>
</dbReference>
<dbReference type="NCBIfam" id="TIGR00254">
    <property type="entry name" value="GGDEF"/>
    <property type="match status" value="1"/>
</dbReference>
<dbReference type="InterPro" id="IPR035919">
    <property type="entry name" value="EAL_sf"/>
</dbReference>
<evidence type="ECO:0000313" key="5">
    <source>
        <dbReference type="EMBL" id="GGD44134.1"/>
    </source>
</evidence>
<dbReference type="AlphaFoldDB" id="A0A916YGL1"/>
<name>A0A916YGL1_9HYPH</name>
<protein>
    <submittedName>
        <fullName evidence="5">GGDEF domain-containing protein</fullName>
    </submittedName>
</protein>
<proteinExistence type="predicted"/>
<dbReference type="Gene3D" id="3.20.20.450">
    <property type="entry name" value="EAL domain"/>
    <property type="match status" value="1"/>
</dbReference>
<feature type="transmembrane region" description="Helical" evidence="1">
    <location>
        <begin position="70"/>
        <end position="93"/>
    </location>
</feature>
<reference evidence="5" key="1">
    <citation type="journal article" date="2014" name="Int. J. Syst. Evol. Microbiol.">
        <title>Complete genome sequence of Corynebacterium casei LMG S-19264T (=DSM 44701T), isolated from a smear-ripened cheese.</title>
        <authorList>
            <consortium name="US DOE Joint Genome Institute (JGI-PGF)"/>
            <person name="Walter F."/>
            <person name="Albersmeier A."/>
            <person name="Kalinowski J."/>
            <person name="Ruckert C."/>
        </authorList>
    </citation>
    <scope>NUCLEOTIDE SEQUENCE</scope>
    <source>
        <strain evidence="5">CGMCC 1.15493</strain>
    </source>
</reference>
<organism evidence="5 6">
    <name type="scientific">Aureimonas glaciei</name>
    <dbReference type="NCBI Taxonomy" id="1776957"/>
    <lineage>
        <taxon>Bacteria</taxon>
        <taxon>Pseudomonadati</taxon>
        <taxon>Pseudomonadota</taxon>
        <taxon>Alphaproteobacteria</taxon>
        <taxon>Hyphomicrobiales</taxon>
        <taxon>Aurantimonadaceae</taxon>
        <taxon>Aureimonas</taxon>
    </lineage>
</organism>
<dbReference type="PROSITE" id="PS50113">
    <property type="entry name" value="PAC"/>
    <property type="match status" value="1"/>
</dbReference>
<dbReference type="PANTHER" id="PTHR44757">
    <property type="entry name" value="DIGUANYLATE CYCLASE DGCP"/>
    <property type="match status" value="1"/>
</dbReference>
<feature type="domain" description="EAL" evidence="3">
    <location>
        <begin position="514"/>
        <end position="762"/>
    </location>
</feature>
<dbReference type="InterPro" id="IPR001633">
    <property type="entry name" value="EAL_dom"/>
</dbReference>
<keyword evidence="1" id="KW-1133">Transmembrane helix</keyword>
<evidence type="ECO:0000313" key="6">
    <source>
        <dbReference type="Proteomes" id="UP000613160"/>
    </source>
</evidence>
<feature type="domain" description="PAC" evidence="2">
    <location>
        <begin position="289"/>
        <end position="345"/>
    </location>
</feature>
<dbReference type="SMART" id="SM00267">
    <property type="entry name" value="GGDEF"/>
    <property type="match status" value="1"/>
</dbReference>
<dbReference type="Gene3D" id="3.30.450.20">
    <property type="entry name" value="PAS domain"/>
    <property type="match status" value="1"/>
</dbReference>
<dbReference type="SUPFAM" id="SSF55785">
    <property type="entry name" value="PYP-like sensor domain (PAS domain)"/>
    <property type="match status" value="1"/>
</dbReference>
<evidence type="ECO:0000256" key="1">
    <source>
        <dbReference type="SAM" id="Phobius"/>
    </source>
</evidence>
<dbReference type="EMBL" id="BMJJ01000026">
    <property type="protein sequence ID" value="GGD44134.1"/>
    <property type="molecule type" value="Genomic_DNA"/>
</dbReference>
<evidence type="ECO:0000259" key="2">
    <source>
        <dbReference type="PROSITE" id="PS50113"/>
    </source>
</evidence>
<dbReference type="PROSITE" id="PS50887">
    <property type="entry name" value="GGDEF"/>
    <property type="match status" value="1"/>
</dbReference>
<evidence type="ECO:0000259" key="4">
    <source>
        <dbReference type="PROSITE" id="PS50887"/>
    </source>
</evidence>
<feature type="transmembrane region" description="Helical" evidence="1">
    <location>
        <begin position="134"/>
        <end position="154"/>
    </location>
</feature>
<dbReference type="Pfam" id="PF00990">
    <property type="entry name" value="GGDEF"/>
    <property type="match status" value="1"/>
</dbReference>
<comment type="caution">
    <text evidence="5">The sequence shown here is derived from an EMBL/GenBank/DDBJ whole genome shotgun (WGS) entry which is preliminary data.</text>
</comment>
<keyword evidence="6" id="KW-1185">Reference proteome</keyword>
<dbReference type="Proteomes" id="UP000613160">
    <property type="component" value="Unassembled WGS sequence"/>
</dbReference>
<dbReference type="SUPFAM" id="SSF55073">
    <property type="entry name" value="Nucleotide cyclase"/>
    <property type="match status" value="1"/>
</dbReference>
<dbReference type="InterPro" id="IPR052155">
    <property type="entry name" value="Biofilm_reg_signaling"/>
</dbReference>
<dbReference type="CDD" id="cd01948">
    <property type="entry name" value="EAL"/>
    <property type="match status" value="1"/>
</dbReference>
<feature type="domain" description="GGDEF" evidence="4">
    <location>
        <begin position="373"/>
        <end position="505"/>
    </location>
</feature>
<dbReference type="PANTHER" id="PTHR44757:SF2">
    <property type="entry name" value="BIOFILM ARCHITECTURE MAINTENANCE PROTEIN MBAA"/>
    <property type="match status" value="1"/>
</dbReference>
<dbReference type="RefSeq" id="WP_244640514.1">
    <property type="nucleotide sequence ID" value="NZ_BMJJ01000026.1"/>
</dbReference>
<feature type="transmembrane region" description="Helical" evidence="1">
    <location>
        <begin position="105"/>
        <end position="128"/>
    </location>
</feature>
<accession>A0A916YGL1</accession>
<dbReference type="InterPro" id="IPR043128">
    <property type="entry name" value="Rev_trsase/Diguanyl_cyclase"/>
</dbReference>
<feature type="transmembrane region" description="Helical" evidence="1">
    <location>
        <begin position="159"/>
        <end position="177"/>
    </location>
</feature>
<dbReference type="CDD" id="cd01949">
    <property type="entry name" value="GGDEF"/>
    <property type="match status" value="1"/>
</dbReference>
<reference evidence="5" key="2">
    <citation type="submission" date="2020-09" db="EMBL/GenBank/DDBJ databases">
        <authorList>
            <person name="Sun Q."/>
            <person name="Zhou Y."/>
        </authorList>
    </citation>
    <scope>NUCLEOTIDE SEQUENCE</scope>
    <source>
        <strain evidence="5">CGMCC 1.15493</strain>
    </source>
</reference>
<feature type="transmembrane region" description="Helical" evidence="1">
    <location>
        <begin position="41"/>
        <end position="64"/>
    </location>
</feature>
<keyword evidence="1" id="KW-0812">Transmembrane</keyword>
<dbReference type="Gene3D" id="3.30.70.270">
    <property type="match status" value="1"/>
</dbReference>
<dbReference type="InterPro" id="IPR029787">
    <property type="entry name" value="Nucleotide_cyclase"/>
</dbReference>
<gene>
    <name evidence="5" type="ORF">GCM10011335_53410</name>
</gene>
<dbReference type="InterPro" id="IPR035965">
    <property type="entry name" value="PAS-like_dom_sf"/>
</dbReference>
<sequence>MFWDSIVSRTRDGAASLRRLLRLKSPTSQQNKEALRDQASLLFNLSMLFAVTGIGNAIFVVLNFQPLDRMLLPVIGAVIVTIYGLIVTASLIWRRTENAFGYLRLARLLYLALGIGWGALINALAYYGTVDQRALIIGLALGVVSTPIICVPAIVAFSFFAPVALLSMVAVALLGIADTVTTVAFGSYTMFAIVGIVCTNIAFEGRSKAQAALRREVATVNIFLREYQEGSSDWLWETDAVGRLASVPASLAAVVDSKTAIHQEWRLDTIFGATEESANHPQLTNYLKQHVAFRDVTATARLGSKQLWFNLTGHPVHSVDGHMTGFRGIGRDVTERYEADLKLAYLAKHDGLTGLLNRKAFVGRVEKACEEGRRFVLASIDLDDFKKTNDTYGHHFGDDLLESVANRIRSALRPSDAGGRLGGDEFAVLIADVDFESGVSGATRLSELIAERLVLHGHSVTPSTSIGVAALEDTADDASRLFFKADLALYRAKADGKGAVRCFTRDLEDEYNARLVQEGELAAAIDNGEITVVYQPIADLFTGQILCLEALARWHHPTRGQVSPATFIPVAEASGLIDRLGEWILRESLKRAAKWPSSVQVNVNLSPQQLVSGLFPKILANILQETGLSPSRVGIEITENIFVDFSDNVLVQLSAIKAQGVRLVLDDFGTGYSSLSYLQMVDVDGLKIDASFLRQLPDRKVEAIIRTVTRLTADLNIHLVAEGVENVMQLQWLRANGVHFGQGFLLGRPKNSPPVDWIDHLP</sequence>
<dbReference type="SUPFAM" id="SSF141868">
    <property type="entry name" value="EAL domain-like"/>
    <property type="match status" value="1"/>
</dbReference>
<dbReference type="PROSITE" id="PS50883">
    <property type="entry name" value="EAL"/>
    <property type="match status" value="1"/>
</dbReference>
<dbReference type="InterPro" id="IPR000700">
    <property type="entry name" value="PAS-assoc_C"/>
</dbReference>
<dbReference type="SMART" id="SM00052">
    <property type="entry name" value="EAL"/>
    <property type="match status" value="1"/>
</dbReference>
<evidence type="ECO:0000259" key="3">
    <source>
        <dbReference type="PROSITE" id="PS50883"/>
    </source>
</evidence>
<feature type="transmembrane region" description="Helical" evidence="1">
    <location>
        <begin position="183"/>
        <end position="203"/>
    </location>
</feature>
<dbReference type="InterPro" id="IPR000160">
    <property type="entry name" value="GGDEF_dom"/>
</dbReference>
<keyword evidence="1" id="KW-0472">Membrane</keyword>